<evidence type="ECO:0000313" key="12">
    <source>
        <dbReference type="Proteomes" id="UP001499990"/>
    </source>
</evidence>
<feature type="compositionally biased region" description="Basic and acidic residues" evidence="8">
    <location>
        <begin position="465"/>
        <end position="475"/>
    </location>
</feature>
<evidence type="ECO:0000256" key="3">
    <source>
        <dbReference type="ARBA" id="ARBA00022960"/>
    </source>
</evidence>
<organism evidence="11 12">
    <name type="scientific">Streptomyces sannanensis</name>
    <dbReference type="NCBI Taxonomy" id="285536"/>
    <lineage>
        <taxon>Bacteria</taxon>
        <taxon>Bacillati</taxon>
        <taxon>Actinomycetota</taxon>
        <taxon>Actinomycetes</taxon>
        <taxon>Kitasatosporales</taxon>
        <taxon>Streptomycetaceae</taxon>
        <taxon>Streptomyces</taxon>
    </lineage>
</organism>
<feature type="chain" id="PRO_5045748854" description="L,D-TPase catalytic domain-containing protein" evidence="9">
    <location>
        <begin position="28"/>
        <end position="604"/>
    </location>
</feature>
<feature type="signal peptide" evidence="9">
    <location>
        <begin position="1"/>
        <end position="27"/>
    </location>
</feature>
<evidence type="ECO:0000256" key="9">
    <source>
        <dbReference type="SAM" id="SignalP"/>
    </source>
</evidence>
<evidence type="ECO:0000313" key="11">
    <source>
        <dbReference type="EMBL" id="GAA3377416.1"/>
    </source>
</evidence>
<keyword evidence="2" id="KW-0808">Transferase</keyword>
<dbReference type="PROSITE" id="PS51257">
    <property type="entry name" value="PROKAR_LIPOPROTEIN"/>
    <property type="match status" value="1"/>
</dbReference>
<dbReference type="CDD" id="cd16913">
    <property type="entry name" value="YkuD_like"/>
    <property type="match status" value="1"/>
</dbReference>
<comment type="caution">
    <text evidence="11">The sequence shown here is derived from an EMBL/GenBank/DDBJ whole genome shotgun (WGS) entry which is preliminary data.</text>
</comment>
<reference evidence="12" key="1">
    <citation type="journal article" date="2019" name="Int. J. Syst. Evol. Microbiol.">
        <title>The Global Catalogue of Microorganisms (GCM) 10K type strain sequencing project: providing services to taxonomists for standard genome sequencing and annotation.</title>
        <authorList>
            <consortium name="The Broad Institute Genomics Platform"/>
            <consortium name="The Broad Institute Genome Sequencing Center for Infectious Disease"/>
            <person name="Wu L."/>
            <person name="Ma J."/>
        </authorList>
    </citation>
    <scope>NUCLEOTIDE SEQUENCE [LARGE SCALE GENOMIC DNA]</scope>
    <source>
        <strain evidence="12">JCM 9651</strain>
    </source>
</reference>
<keyword evidence="6 7" id="KW-0961">Cell wall biogenesis/degradation</keyword>
<dbReference type="CDD" id="cd13432">
    <property type="entry name" value="LDT_IgD_like_2"/>
    <property type="match status" value="1"/>
</dbReference>
<keyword evidence="5" id="KW-0012">Acyltransferase</keyword>
<dbReference type="Gene3D" id="2.40.440.10">
    <property type="entry name" value="L,D-transpeptidase catalytic domain-like"/>
    <property type="match status" value="1"/>
</dbReference>
<dbReference type="SUPFAM" id="SSF141523">
    <property type="entry name" value="L,D-transpeptidase catalytic domain-like"/>
    <property type="match status" value="1"/>
</dbReference>
<feature type="domain" description="L,D-TPase catalytic" evidence="10">
    <location>
        <begin position="243"/>
        <end position="366"/>
    </location>
</feature>
<accession>A0ABP6SI16</accession>
<dbReference type="InterPro" id="IPR038063">
    <property type="entry name" value="Transpep_catalytic_dom"/>
</dbReference>
<feature type="active site" description="Proton donor/acceptor" evidence="7">
    <location>
        <position position="324"/>
    </location>
</feature>
<dbReference type="Gene3D" id="2.60.40.3710">
    <property type="match status" value="1"/>
</dbReference>
<dbReference type="InterPro" id="IPR041280">
    <property type="entry name" value="Big_10"/>
</dbReference>
<feature type="active site" description="Nucleophile" evidence="7">
    <location>
        <position position="342"/>
    </location>
</feature>
<keyword evidence="12" id="KW-1185">Reference proteome</keyword>
<feature type="compositionally biased region" description="Basic and acidic residues" evidence="8">
    <location>
        <begin position="425"/>
        <end position="434"/>
    </location>
</feature>
<keyword evidence="3 7" id="KW-0133">Cell shape</keyword>
<protein>
    <recommendedName>
        <fullName evidence="10">L,D-TPase catalytic domain-containing protein</fullName>
    </recommendedName>
</protein>
<evidence type="ECO:0000256" key="1">
    <source>
        <dbReference type="ARBA" id="ARBA00004752"/>
    </source>
</evidence>
<dbReference type="InterPro" id="IPR005490">
    <property type="entry name" value="LD_TPept_cat_dom"/>
</dbReference>
<name>A0ABP6SI16_9ACTN</name>
<dbReference type="PANTHER" id="PTHR30582:SF2">
    <property type="entry name" value="L,D-TRANSPEPTIDASE YCIB-RELATED"/>
    <property type="match status" value="1"/>
</dbReference>
<dbReference type="EMBL" id="BAAAYL010000001">
    <property type="protein sequence ID" value="GAA3377416.1"/>
    <property type="molecule type" value="Genomic_DNA"/>
</dbReference>
<dbReference type="Pfam" id="PF17964">
    <property type="entry name" value="Big_10"/>
    <property type="match status" value="1"/>
</dbReference>
<dbReference type="Pfam" id="PF03734">
    <property type="entry name" value="YkuD"/>
    <property type="match status" value="1"/>
</dbReference>
<feature type="region of interest" description="Disordered" evidence="8">
    <location>
        <begin position="556"/>
        <end position="604"/>
    </location>
</feature>
<evidence type="ECO:0000256" key="5">
    <source>
        <dbReference type="ARBA" id="ARBA00023315"/>
    </source>
</evidence>
<evidence type="ECO:0000256" key="8">
    <source>
        <dbReference type="SAM" id="MobiDB-lite"/>
    </source>
</evidence>
<evidence type="ECO:0000259" key="10">
    <source>
        <dbReference type="PROSITE" id="PS52029"/>
    </source>
</evidence>
<dbReference type="Proteomes" id="UP001499990">
    <property type="component" value="Unassembled WGS sequence"/>
</dbReference>
<dbReference type="Gene3D" id="2.60.40.3780">
    <property type="match status" value="1"/>
</dbReference>
<comment type="pathway">
    <text evidence="1 7">Cell wall biogenesis; peptidoglycan biosynthesis.</text>
</comment>
<evidence type="ECO:0000256" key="2">
    <source>
        <dbReference type="ARBA" id="ARBA00022679"/>
    </source>
</evidence>
<evidence type="ECO:0000256" key="7">
    <source>
        <dbReference type="PROSITE-ProRule" id="PRU01373"/>
    </source>
</evidence>
<keyword evidence="9" id="KW-0732">Signal</keyword>
<keyword evidence="4 7" id="KW-0573">Peptidoglycan synthesis</keyword>
<evidence type="ECO:0000256" key="6">
    <source>
        <dbReference type="ARBA" id="ARBA00023316"/>
    </source>
</evidence>
<dbReference type="PANTHER" id="PTHR30582">
    <property type="entry name" value="L,D-TRANSPEPTIDASE"/>
    <property type="match status" value="1"/>
</dbReference>
<dbReference type="InterPro" id="IPR050979">
    <property type="entry name" value="LD-transpeptidase"/>
</dbReference>
<evidence type="ECO:0000256" key="4">
    <source>
        <dbReference type="ARBA" id="ARBA00022984"/>
    </source>
</evidence>
<dbReference type="PROSITE" id="PS52029">
    <property type="entry name" value="LD_TPASE"/>
    <property type="match status" value="1"/>
</dbReference>
<gene>
    <name evidence="11" type="ORF">GCM10020367_53040</name>
</gene>
<sequence length="604" mass="64917">MSHIRRYYPTAAIAGSAALAVVLSACSGGTGSPDAKAAADTPDTPATVSVNLRGDKARPGQPVKVTAADGRLTSVTVADSEGGTLTGRLAPDGTTWTSDRNALPGTAYSVTAKTESKGGAAGSARASFTTVTADKVNKVDWRPGDRATVGVAQPISLVFDNPVKNKAEVEKHLKVTTSDNTEGSWGWMRDYSGRDRVDWRPRDYWKPGTKVKLTAELKGVDSGSSGGWFVRDYGAGFTVGKQQVIKVDLDSKQLTLLRDGKQVRKIPVSGGTPGGDQRSWKGTAVLIAKEGTVKMNSETVGFGDAYNKDVAYSMRLTWSGMYAHAAPWNAAYFGNANRSHGCIGMSDENAAALFREAQPGDPFEIKGADTKGTVALNNGFGEWNLSWAEWQARARCTAARTADVTHHRRRRTTRPASGLRGLRVHPGELGRSADRPVQPGLHHIDLAAGGQPDHRVASRQHMPGRPRDGTDDHGPKVEARVVAHPGHLLRVVAPVRRQLVQGRQRGGRVVEYEAGPARSDAQQLALREQLRHPLRVGVDRLRRPGRLMLPAPVVQERDVHAAQPPIQVHRSTTGRAPPPRQTSRSTTTGAWSDAPLPLRSSRST</sequence>
<feature type="region of interest" description="Disordered" evidence="8">
    <location>
        <begin position="403"/>
        <end position="475"/>
    </location>
</feature>
<proteinExistence type="predicted"/>